<dbReference type="RefSeq" id="WP_046134017.1">
    <property type="nucleotide sequence ID" value="NZ_FQVC01000015.1"/>
</dbReference>
<evidence type="ECO:0000256" key="1">
    <source>
        <dbReference type="SAM" id="Phobius"/>
    </source>
</evidence>
<reference evidence="4 6" key="2">
    <citation type="submission" date="2016-11" db="EMBL/GenBank/DDBJ databases">
        <authorList>
            <person name="Jaros S."/>
            <person name="Januszkiewicz K."/>
            <person name="Wedrychowicz H."/>
        </authorList>
    </citation>
    <scope>NUCLEOTIDE SEQUENCE [LARGE SCALE GENOMIC DNA]</scope>
    <source>
        <strain evidence="4 6">DSM 17137</strain>
    </source>
</reference>
<accession>A0A0F5LV75</accession>
<dbReference type="Proteomes" id="UP000184533">
    <property type="component" value="Unassembled WGS sequence"/>
</dbReference>
<feature type="transmembrane region" description="Helical" evidence="1">
    <location>
        <begin position="130"/>
        <end position="148"/>
    </location>
</feature>
<sequence length="158" mass="16227">MLKVSDLGSGLAIASLGALVFAQSRSFPAAGGVPVGPSFYPGLIGGVLFVCGVALAISSIKQRTALPVVALPGWTRKPRSVLAVGAIVAAIVLYAVLSAQLGFLATAMLVTTVLLLAFGVRWYASLGAALALSVVLHVLFAVLMRVPLPYGLIERMLP</sequence>
<dbReference type="EMBL" id="FQVC01000015">
    <property type="protein sequence ID" value="SHF83934.1"/>
    <property type="molecule type" value="Genomic_DNA"/>
</dbReference>
<keyword evidence="5" id="KW-1185">Reference proteome</keyword>
<evidence type="ECO:0000259" key="2">
    <source>
        <dbReference type="Pfam" id="PF07331"/>
    </source>
</evidence>
<keyword evidence="1" id="KW-1133">Transmembrane helix</keyword>
<feature type="domain" description="DUF1468" evidence="2">
    <location>
        <begin position="9"/>
        <end position="149"/>
    </location>
</feature>
<dbReference type="Pfam" id="PF07331">
    <property type="entry name" value="TctB"/>
    <property type="match status" value="1"/>
</dbReference>
<gene>
    <name evidence="4" type="ORF">SAMN02745223_03670</name>
    <name evidence="3" type="ORF">VW29_04030</name>
</gene>
<feature type="transmembrane region" description="Helical" evidence="1">
    <location>
        <begin position="103"/>
        <end position="123"/>
    </location>
</feature>
<keyword evidence="1" id="KW-0472">Membrane</keyword>
<evidence type="ECO:0000313" key="4">
    <source>
        <dbReference type="EMBL" id="SHF83934.1"/>
    </source>
</evidence>
<feature type="transmembrane region" description="Helical" evidence="1">
    <location>
        <begin position="38"/>
        <end position="60"/>
    </location>
</feature>
<organism evidence="3 5">
    <name type="scientific">Devosia limi DSM 17137</name>
    <dbReference type="NCBI Taxonomy" id="1121477"/>
    <lineage>
        <taxon>Bacteria</taxon>
        <taxon>Pseudomonadati</taxon>
        <taxon>Pseudomonadota</taxon>
        <taxon>Alphaproteobacteria</taxon>
        <taxon>Hyphomicrobiales</taxon>
        <taxon>Devosiaceae</taxon>
        <taxon>Devosia</taxon>
    </lineage>
</organism>
<dbReference type="AlphaFoldDB" id="A0A0F5LV75"/>
<dbReference type="InterPro" id="IPR009936">
    <property type="entry name" value="DUF1468"/>
</dbReference>
<evidence type="ECO:0000313" key="5">
    <source>
        <dbReference type="Proteomes" id="UP000033608"/>
    </source>
</evidence>
<dbReference type="OrthoDB" id="8907787at2"/>
<evidence type="ECO:0000313" key="6">
    <source>
        <dbReference type="Proteomes" id="UP000184533"/>
    </source>
</evidence>
<evidence type="ECO:0000313" key="3">
    <source>
        <dbReference type="EMBL" id="KKB86064.1"/>
    </source>
</evidence>
<reference evidence="3 5" key="1">
    <citation type="submission" date="2015-03" db="EMBL/GenBank/DDBJ databases">
        <authorList>
            <person name="Hassan Y.I."/>
            <person name="Lepp D."/>
            <person name="Zhou T."/>
        </authorList>
    </citation>
    <scope>NUCLEOTIDE SEQUENCE [LARGE SCALE GENOMIC DNA]</scope>
    <source>
        <strain evidence="3 5">DSM 17137</strain>
    </source>
</reference>
<dbReference type="STRING" id="1121477.SAMN02745223_03670"/>
<dbReference type="EMBL" id="LAJF01000041">
    <property type="protein sequence ID" value="KKB86064.1"/>
    <property type="molecule type" value="Genomic_DNA"/>
</dbReference>
<proteinExistence type="predicted"/>
<dbReference type="PATRIC" id="fig|1121477.3.peg.1874"/>
<keyword evidence="1" id="KW-0812">Transmembrane</keyword>
<name>A0A0F5LV75_9HYPH</name>
<protein>
    <submittedName>
        <fullName evidence="4">Putative tricarboxylic transport membrane protein</fullName>
    </submittedName>
</protein>
<dbReference type="Proteomes" id="UP000033608">
    <property type="component" value="Unassembled WGS sequence"/>
</dbReference>
<feature type="transmembrane region" description="Helical" evidence="1">
    <location>
        <begin position="81"/>
        <end position="97"/>
    </location>
</feature>